<evidence type="ECO:0000313" key="1">
    <source>
        <dbReference type="EMBL" id="SOH93782.1"/>
    </source>
</evidence>
<sequence length="35" mass="3871">MRWSVRSLSTHEFTLPTLPGMASVGAATIVTDYKF</sequence>
<accession>A0A2C9CRB6</accession>
<name>A0A2C9CRB6_9RHOB</name>
<dbReference type="EMBL" id="OCTN01000002">
    <property type="protein sequence ID" value="SOH93782.1"/>
    <property type="molecule type" value="Genomic_DNA"/>
</dbReference>
<evidence type="ECO:0000313" key="2">
    <source>
        <dbReference type="Proteomes" id="UP000220034"/>
    </source>
</evidence>
<dbReference type="Proteomes" id="UP000220034">
    <property type="component" value="Unassembled WGS sequence"/>
</dbReference>
<reference evidence="2" key="1">
    <citation type="submission" date="2017-09" db="EMBL/GenBank/DDBJ databases">
        <authorList>
            <person name="Varghese N."/>
            <person name="Submissions S."/>
        </authorList>
    </citation>
    <scope>NUCLEOTIDE SEQUENCE [LARGE SCALE GENOMIC DNA]</scope>
    <source>
        <strain evidence="2">C7</strain>
    </source>
</reference>
<proteinExistence type="predicted"/>
<protein>
    <submittedName>
        <fullName evidence="1">Uncharacterized protein</fullName>
    </submittedName>
</protein>
<keyword evidence="2" id="KW-1185">Reference proteome</keyword>
<gene>
    <name evidence="1" type="ORF">SAMN06273572_102460</name>
</gene>
<dbReference type="AlphaFoldDB" id="A0A2C9CRB6"/>
<organism evidence="1 2">
    <name type="scientific">Pontivivens marinum</name>
    <dbReference type="NCBI Taxonomy" id="1690039"/>
    <lineage>
        <taxon>Bacteria</taxon>
        <taxon>Pseudomonadati</taxon>
        <taxon>Pseudomonadota</taxon>
        <taxon>Alphaproteobacteria</taxon>
        <taxon>Rhodobacterales</taxon>
        <taxon>Paracoccaceae</taxon>
        <taxon>Pontivivens</taxon>
    </lineage>
</organism>